<sequence length="147" mass="17110">MDKLHLHTIKSPFSVTGHPKNLYVVSYSDNINSAAKELVDHECLLYSRHKGVASDLIHLTETNEFGVDLSDVAFILRSLDSTSYTSYLEHLKKHCRNEDDYHQILANLIKHYIEKGYVPDESGHFEDYSPYHDFHCGNKEYFAQKYR</sequence>
<gene>
    <name evidence="1" type="ORF">C942_04885</name>
</gene>
<protein>
    <submittedName>
        <fullName evidence="1">Uncharacterized protein</fullName>
    </submittedName>
</protein>
<reference evidence="1 2" key="1">
    <citation type="submission" date="2012-12" db="EMBL/GenBank/DDBJ databases">
        <title>Genome Assembly of Photobacterium sp. AK15.</title>
        <authorList>
            <person name="Khatri I."/>
            <person name="Vaidya B."/>
            <person name="Srinivas T.N.R."/>
            <person name="Subramanian S."/>
            <person name="Pinnaka A."/>
        </authorList>
    </citation>
    <scope>NUCLEOTIDE SEQUENCE [LARGE SCALE GENOMIC DNA]</scope>
    <source>
        <strain evidence="1 2">AK15</strain>
    </source>
</reference>
<accession>L8JFV6</accession>
<comment type="caution">
    <text evidence="1">The sequence shown here is derived from an EMBL/GenBank/DDBJ whole genome shotgun (WGS) entry which is preliminary data.</text>
</comment>
<dbReference type="RefSeq" id="WP_007464535.1">
    <property type="nucleotide sequence ID" value="NZ_AMZO01000008.1"/>
</dbReference>
<evidence type="ECO:0000313" key="1">
    <source>
        <dbReference type="EMBL" id="ELR66297.1"/>
    </source>
</evidence>
<dbReference type="Proteomes" id="UP000011134">
    <property type="component" value="Unassembled WGS sequence"/>
</dbReference>
<dbReference type="AlphaFoldDB" id="L8JFV6"/>
<dbReference type="PATRIC" id="fig|1056511.3.peg.1701"/>
<organism evidence="1 2">
    <name type="scientific">Photobacterium marinum</name>
    <dbReference type="NCBI Taxonomy" id="1056511"/>
    <lineage>
        <taxon>Bacteria</taxon>
        <taxon>Pseudomonadati</taxon>
        <taxon>Pseudomonadota</taxon>
        <taxon>Gammaproteobacteria</taxon>
        <taxon>Vibrionales</taxon>
        <taxon>Vibrionaceae</taxon>
        <taxon>Photobacterium</taxon>
    </lineage>
</organism>
<dbReference type="OrthoDB" id="9907838at2"/>
<name>L8JFV6_9GAMM</name>
<keyword evidence="2" id="KW-1185">Reference proteome</keyword>
<evidence type="ECO:0000313" key="2">
    <source>
        <dbReference type="Proteomes" id="UP000011134"/>
    </source>
</evidence>
<proteinExistence type="predicted"/>
<dbReference type="EMBL" id="AMZO01000008">
    <property type="protein sequence ID" value="ELR66297.1"/>
    <property type="molecule type" value="Genomic_DNA"/>
</dbReference>